<dbReference type="SUPFAM" id="SSF46894">
    <property type="entry name" value="C-terminal effector domain of the bipartite response regulators"/>
    <property type="match status" value="1"/>
</dbReference>
<proteinExistence type="predicted"/>
<sequence>MNVKSDFLESACRQFTNKIECFFDLKVTDVSLIRIDLERGKINGISSHYDWLLMNWDDDLDLLVSERISSGIQFWSNYSSAYANTFSRIKNNKMKVDICHNTGPVYEIISINTKKDIGVKDILNLFKMRPVLSDFTHKIWQQKDNIDLPLREKIVPPETTVVAADGQQSDLFNIHNHMRFGNIRLTQKEMLTIRMLLSQCRTKEISYIQGCSIMTEHKRIQTIKEKLGCPNASSSGLFKALNEHGITTACLDLFFTKQ</sequence>
<dbReference type="RefSeq" id="WP_070927810.1">
    <property type="nucleotide sequence ID" value="NZ_VAUE01000066.1"/>
</dbReference>
<dbReference type="OrthoDB" id="6479761at2"/>
<comment type="caution">
    <text evidence="1">The sequence shown here is derived from an EMBL/GenBank/DDBJ whole genome shotgun (WGS) entry which is preliminary data.</text>
</comment>
<name>A0A1S1HPD3_PROST</name>
<reference evidence="1 2" key="1">
    <citation type="submission" date="2016-03" db="EMBL/GenBank/DDBJ databases">
        <title>Genome sequence of Providencia stuartii strain, isolated from the salivary glands of larval Lucilia sericata.</title>
        <authorList>
            <person name="Yuan Y."/>
            <person name="Zhang Y."/>
            <person name="Fu S."/>
            <person name="Crippen T.L."/>
            <person name="Visi D."/>
            <person name="Benbow M.E."/>
            <person name="Allen M."/>
            <person name="Tomberlin J.K."/>
            <person name="Sze S.-H."/>
            <person name="Tarone A.M."/>
        </authorList>
    </citation>
    <scope>NUCLEOTIDE SEQUENCE [LARGE SCALE GENOMIC DNA]</scope>
    <source>
        <strain evidence="1 2">Crippen</strain>
    </source>
</reference>
<dbReference type="InterPro" id="IPR016032">
    <property type="entry name" value="Sig_transdc_resp-reg_C-effctor"/>
</dbReference>
<keyword evidence="2" id="KW-1185">Reference proteome</keyword>
<dbReference type="GO" id="GO:0006355">
    <property type="term" value="P:regulation of DNA-templated transcription"/>
    <property type="evidence" value="ECO:0007669"/>
    <property type="project" value="InterPro"/>
</dbReference>
<gene>
    <name evidence="1" type="ORF">A3Q29_19060</name>
</gene>
<evidence type="ECO:0000313" key="2">
    <source>
        <dbReference type="Proteomes" id="UP000179588"/>
    </source>
</evidence>
<dbReference type="AlphaFoldDB" id="A0A1S1HPD3"/>
<dbReference type="EMBL" id="LVIE01000166">
    <property type="protein sequence ID" value="OHT24164.1"/>
    <property type="molecule type" value="Genomic_DNA"/>
</dbReference>
<accession>A0A1S1HPD3</accession>
<dbReference type="GO" id="GO:0003677">
    <property type="term" value="F:DNA binding"/>
    <property type="evidence" value="ECO:0007669"/>
    <property type="project" value="InterPro"/>
</dbReference>
<organism evidence="1 2">
    <name type="scientific">Providencia stuartii</name>
    <dbReference type="NCBI Taxonomy" id="588"/>
    <lineage>
        <taxon>Bacteria</taxon>
        <taxon>Pseudomonadati</taxon>
        <taxon>Pseudomonadota</taxon>
        <taxon>Gammaproteobacteria</taxon>
        <taxon>Enterobacterales</taxon>
        <taxon>Morganellaceae</taxon>
        <taxon>Providencia</taxon>
    </lineage>
</organism>
<evidence type="ECO:0000313" key="1">
    <source>
        <dbReference type="EMBL" id="OHT24164.1"/>
    </source>
</evidence>
<protein>
    <submittedName>
        <fullName evidence="1">Uncharacterized protein</fullName>
    </submittedName>
</protein>
<dbReference type="Proteomes" id="UP000179588">
    <property type="component" value="Unassembled WGS sequence"/>
</dbReference>